<sequence length="94" mass="10480">VMGNLTNNSTGSHAWVQAQIDGRLYILEATITDKARAIIPASCLDIYKGEVYFDEEGVYTVEGVDVASIINSRFELKDIPFLESYLCEKCLTLE</sequence>
<proteinExistence type="predicted"/>
<comment type="caution">
    <text evidence="1">The sequence shown here is derived from an EMBL/GenBank/DDBJ whole genome shotgun (WGS) entry which is preliminary data.</text>
</comment>
<accession>A0A0F9ITS6</accession>
<name>A0A0F9ITS6_9ZZZZ</name>
<dbReference type="EMBL" id="LAZR01018225">
    <property type="protein sequence ID" value="KKL97195.1"/>
    <property type="molecule type" value="Genomic_DNA"/>
</dbReference>
<reference evidence="1" key="1">
    <citation type="journal article" date="2015" name="Nature">
        <title>Complex archaea that bridge the gap between prokaryotes and eukaryotes.</title>
        <authorList>
            <person name="Spang A."/>
            <person name="Saw J.H."/>
            <person name="Jorgensen S.L."/>
            <person name="Zaremba-Niedzwiedzka K."/>
            <person name="Martijn J."/>
            <person name="Lind A.E."/>
            <person name="van Eijk R."/>
            <person name="Schleper C."/>
            <person name="Guy L."/>
            <person name="Ettema T.J."/>
        </authorList>
    </citation>
    <scope>NUCLEOTIDE SEQUENCE</scope>
</reference>
<feature type="non-terminal residue" evidence="1">
    <location>
        <position position="1"/>
    </location>
</feature>
<dbReference type="AlphaFoldDB" id="A0A0F9ITS6"/>
<protein>
    <submittedName>
        <fullName evidence="1">Uncharacterized protein</fullName>
    </submittedName>
</protein>
<gene>
    <name evidence="1" type="ORF">LCGC14_1836850</name>
</gene>
<evidence type="ECO:0000313" key="1">
    <source>
        <dbReference type="EMBL" id="KKL97195.1"/>
    </source>
</evidence>
<organism evidence="1">
    <name type="scientific">marine sediment metagenome</name>
    <dbReference type="NCBI Taxonomy" id="412755"/>
    <lineage>
        <taxon>unclassified sequences</taxon>
        <taxon>metagenomes</taxon>
        <taxon>ecological metagenomes</taxon>
    </lineage>
</organism>